<protein>
    <submittedName>
        <fullName evidence="1">Uncharacterized protein</fullName>
    </submittedName>
</protein>
<feature type="non-terminal residue" evidence="1">
    <location>
        <position position="1"/>
    </location>
</feature>
<proteinExistence type="predicted"/>
<name>A0A8H7VFZ9_9FUNG</name>
<reference evidence="1 2" key="1">
    <citation type="submission" date="2020-12" db="EMBL/GenBank/DDBJ databases">
        <title>Metabolic potential, ecology and presence of endohyphal bacteria is reflected in genomic diversity of Mucoromycotina.</title>
        <authorList>
            <person name="Muszewska A."/>
            <person name="Okrasinska A."/>
            <person name="Steczkiewicz K."/>
            <person name="Drgas O."/>
            <person name="Orlowska M."/>
            <person name="Perlinska-Lenart U."/>
            <person name="Aleksandrzak-Piekarczyk T."/>
            <person name="Szatraj K."/>
            <person name="Zielenkiewicz U."/>
            <person name="Pilsyk S."/>
            <person name="Malc E."/>
            <person name="Mieczkowski P."/>
            <person name="Kruszewska J.S."/>
            <person name="Biernat P."/>
            <person name="Pawlowska J."/>
        </authorList>
    </citation>
    <scope>NUCLEOTIDE SEQUENCE [LARGE SCALE GENOMIC DNA]</scope>
    <source>
        <strain evidence="1 2">CBS 142.35</strain>
    </source>
</reference>
<gene>
    <name evidence="1" type="ORF">INT45_002600</name>
</gene>
<evidence type="ECO:0000313" key="2">
    <source>
        <dbReference type="Proteomes" id="UP000646827"/>
    </source>
</evidence>
<accession>A0A8H7VFZ9</accession>
<organism evidence="1 2">
    <name type="scientific">Circinella minor</name>
    <dbReference type="NCBI Taxonomy" id="1195481"/>
    <lineage>
        <taxon>Eukaryota</taxon>
        <taxon>Fungi</taxon>
        <taxon>Fungi incertae sedis</taxon>
        <taxon>Mucoromycota</taxon>
        <taxon>Mucoromycotina</taxon>
        <taxon>Mucoromycetes</taxon>
        <taxon>Mucorales</taxon>
        <taxon>Lichtheimiaceae</taxon>
        <taxon>Circinella</taxon>
    </lineage>
</organism>
<dbReference type="Proteomes" id="UP000646827">
    <property type="component" value="Unassembled WGS sequence"/>
</dbReference>
<sequence length="76" mass="8400">DDEEMINVTQELDNNTIITPSPAVTIDNVAVTLSATFAEKTMNPSAFSLPEAEQKVAAMMLRLRFPHQEKIDPTPD</sequence>
<keyword evidence="2" id="KW-1185">Reference proteome</keyword>
<dbReference type="AlphaFoldDB" id="A0A8H7VFZ9"/>
<dbReference type="EMBL" id="JAEPRB010000105">
    <property type="protein sequence ID" value="KAG2221586.1"/>
    <property type="molecule type" value="Genomic_DNA"/>
</dbReference>
<comment type="caution">
    <text evidence="1">The sequence shown here is derived from an EMBL/GenBank/DDBJ whole genome shotgun (WGS) entry which is preliminary data.</text>
</comment>
<evidence type="ECO:0000313" key="1">
    <source>
        <dbReference type="EMBL" id="KAG2221586.1"/>
    </source>
</evidence>